<keyword evidence="12" id="KW-0472">Membrane</keyword>
<dbReference type="Pfam" id="PF03793">
    <property type="entry name" value="PASTA"/>
    <property type="match status" value="3"/>
</dbReference>
<accession>A0ABV6PCV9</accession>
<evidence type="ECO:0000313" key="15">
    <source>
        <dbReference type="EMBL" id="MFC0582471.1"/>
    </source>
</evidence>
<dbReference type="Pfam" id="PF00069">
    <property type="entry name" value="Pkinase"/>
    <property type="match status" value="1"/>
</dbReference>
<dbReference type="NCBIfam" id="NF033483">
    <property type="entry name" value="PknB_PASTA_kin"/>
    <property type="match status" value="1"/>
</dbReference>
<evidence type="ECO:0000256" key="2">
    <source>
        <dbReference type="ARBA" id="ARBA00022527"/>
    </source>
</evidence>
<evidence type="ECO:0000256" key="7">
    <source>
        <dbReference type="ARBA" id="ARBA00022840"/>
    </source>
</evidence>
<evidence type="ECO:0000256" key="4">
    <source>
        <dbReference type="ARBA" id="ARBA00022737"/>
    </source>
</evidence>
<feature type="transmembrane region" description="Helical" evidence="12">
    <location>
        <begin position="369"/>
        <end position="391"/>
    </location>
</feature>
<dbReference type="Gene3D" id="1.10.510.10">
    <property type="entry name" value="Transferase(Phosphotransferase) domain 1"/>
    <property type="match status" value="1"/>
</dbReference>
<dbReference type="PROSITE" id="PS50011">
    <property type="entry name" value="PROTEIN_KINASE_DOM"/>
    <property type="match status" value="1"/>
</dbReference>
<protein>
    <recommendedName>
        <fullName evidence="1">non-specific serine/threonine protein kinase</fullName>
        <ecNumber evidence="1">2.7.11.1</ecNumber>
    </recommendedName>
</protein>
<evidence type="ECO:0000256" key="11">
    <source>
        <dbReference type="SAM" id="MobiDB-lite"/>
    </source>
</evidence>
<feature type="compositionally biased region" description="Acidic residues" evidence="11">
    <location>
        <begin position="616"/>
        <end position="627"/>
    </location>
</feature>
<gene>
    <name evidence="15" type="primary">pknB</name>
    <name evidence="15" type="ORF">ACFFFR_08775</name>
</gene>
<organism evidence="15 16">
    <name type="scientific">Micrococcoides hystricis</name>
    <dbReference type="NCBI Taxonomy" id="1572761"/>
    <lineage>
        <taxon>Bacteria</taxon>
        <taxon>Bacillati</taxon>
        <taxon>Actinomycetota</taxon>
        <taxon>Actinomycetes</taxon>
        <taxon>Micrococcales</taxon>
        <taxon>Micrococcaceae</taxon>
        <taxon>Micrococcoides</taxon>
    </lineage>
</organism>
<dbReference type="Gene3D" id="3.30.200.20">
    <property type="entry name" value="Phosphorylase Kinase, domain 1"/>
    <property type="match status" value="1"/>
</dbReference>
<evidence type="ECO:0000256" key="5">
    <source>
        <dbReference type="ARBA" id="ARBA00022741"/>
    </source>
</evidence>
<feature type="binding site" evidence="10">
    <location>
        <position position="40"/>
    </location>
    <ligand>
        <name>ATP</name>
        <dbReference type="ChEBI" id="CHEBI:30616"/>
    </ligand>
</feature>
<dbReference type="InterPro" id="IPR008271">
    <property type="entry name" value="Ser/Thr_kinase_AS"/>
</dbReference>
<feature type="region of interest" description="Disordered" evidence="11">
    <location>
        <begin position="574"/>
        <end position="645"/>
    </location>
</feature>
<proteinExistence type="predicted"/>
<keyword evidence="16" id="KW-1185">Reference proteome</keyword>
<dbReference type="InterPro" id="IPR011009">
    <property type="entry name" value="Kinase-like_dom_sf"/>
</dbReference>
<reference evidence="15 16" key="1">
    <citation type="submission" date="2024-09" db="EMBL/GenBank/DDBJ databases">
        <authorList>
            <person name="Sun Q."/>
            <person name="Mori K."/>
        </authorList>
    </citation>
    <scope>NUCLEOTIDE SEQUENCE [LARGE SCALE GENOMIC DNA]</scope>
    <source>
        <strain evidence="15 16">NCAIM B.02604</strain>
    </source>
</reference>
<evidence type="ECO:0000256" key="9">
    <source>
        <dbReference type="ARBA" id="ARBA00048679"/>
    </source>
</evidence>
<dbReference type="CDD" id="cd14014">
    <property type="entry name" value="STKc_PknB_like"/>
    <property type="match status" value="1"/>
</dbReference>
<evidence type="ECO:0000256" key="6">
    <source>
        <dbReference type="ARBA" id="ARBA00022777"/>
    </source>
</evidence>
<keyword evidence="7 10" id="KW-0067">ATP-binding</keyword>
<evidence type="ECO:0000256" key="12">
    <source>
        <dbReference type="SAM" id="Phobius"/>
    </source>
</evidence>
<comment type="caution">
    <text evidence="15">The sequence shown here is derived from an EMBL/GenBank/DDBJ whole genome shotgun (WGS) entry which is preliminary data.</text>
</comment>
<evidence type="ECO:0000256" key="8">
    <source>
        <dbReference type="ARBA" id="ARBA00047899"/>
    </source>
</evidence>
<feature type="domain" description="PASTA" evidence="14">
    <location>
        <begin position="467"/>
        <end position="533"/>
    </location>
</feature>
<evidence type="ECO:0000256" key="3">
    <source>
        <dbReference type="ARBA" id="ARBA00022679"/>
    </source>
</evidence>
<dbReference type="PANTHER" id="PTHR43289">
    <property type="entry name" value="MITOGEN-ACTIVATED PROTEIN KINASE KINASE KINASE 20-RELATED"/>
    <property type="match status" value="1"/>
</dbReference>
<dbReference type="EMBL" id="JBHLUB010000030">
    <property type="protein sequence ID" value="MFC0582471.1"/>
    <property type="molecule type" value="Genomic_DNA"/>
</dbReference>
<keyword evidence="4" id="KW-0677">Repeat</keyword>
<dbReference type="RefSeq" id="WP_377459653.1">
    <property type="nucleotide sequence ID" value="NZ_JBHLUB010000030.1"/>
</dbReference>
<dbReference type="PROSITE" id="PS51178">
    <property type="entry name" value="PASTA"/>
    <property type="match status" value="3"/>
</dbReference>
<dbReference type="PANTHER" id="PTHR43289:SF6">
    <property type="entry name" value="SERINE_THREONINE-PROTEIN KINASE NEKL-3"/>
    <property type="match status" value="1"/>
</dbReference>
<dbReference type="SUPFAM" id="SSF56112">
    <property type="entry name" value="Protein kinase-like (PK-like)"/>
    <property type="match status" value="1"/>
</dbReference>
<dbReference type="EC" id="2.7.11.1" evidence="1"/>
<keyword evidence="6 15" id="KW-0418">Kinase</keyword>
<keyword evidence="5 10" id="KW-0547">Nucleotide-binding</keyword>
<dbReference type="SMART" id="SM00220">
    <property type="entry name" value="S_TKc"/>
    <property type="match status" value="1"/>
</dbReference>
<dbReference type="CDD" id="cd06577">
    <property type="entry name" value="PASTA_pknB"/>
    <property type="match status" value="3"/>
</dbReference>
<dbReference type="InterPro" id="IPR017441">
    <property type="entry name" value="Protein_kinase_ATP_BS"/>
</dbReference>
<keyword evidence="12" id="KW-1133">Transmembrane helix</keyword>
<dbReference type="PROSITE" id="PS00107">
    <property type="entry name" value="PROTEIN_KINASE_ATP"/>
    <property type="match status" value="1"/>
</dbReference>
<dbReference type="PROSITE" id="PS00108">
    <property type="entry name" value="PROTEIN_KINASE_ST"/>
    <property type="match status" value="1"/>
</dbReference>
<keyword evidence="2" id="KW-0723">Serine/threonine-protein kinase</keyword>
<feature type="region of interest" description="Disordered" evidence="11">
    <location>
        <begin position="330"/>
        <end position="361"/>
    </location>
</feature>
<evidence type="ECO:0000256" key="10">
    <source>
        <dbReference type="PROSITE-ProRule" id="PRU10141"/>
    </source>
</evidence>
<dbReference type="GO" id="GO:0016301">
    <property type="term" value="F:kinase activity"/>
    <property type="evidence" value="ECO:0007669"/>
    <property type="project" value="UniProtKB-KW"/>
</dbReference>
<keyword evidence="12" id="KW-0812">Transmembrane</keyword>
<sequence>MPKSRVLNNRYQIDELIGRGGMADVYKGLDQLLHRPVAVKMLRTELARDPQFQARFRREAKSSASLNHPSIVAVYDTGTETMQDNELHTVECPFIVMEYLQGQTLRDLLDGGPLPLEDAVTYTCGVLEALAYAHEKEIVHRDIKPSNVMVCDNGDVKVMDFGIARALADSGATMTQTSAVVGTAQYLSPEQARGDDVDTRSDLYSAGCLLFELLTGRPPFVGDSPVAVAYQHVSEKMPTASGLNPKVTDQLDAVLEKAMAKDREKRFQTADEFAEALISAHKGTYAAAAATDGDDQDDDAATQAFSPVGAAGIAGAAGAAGIPAAMAASAEYPATPDEPEDDVDETPHGYEPVAYAEPESQQRSRFGRIMAGTLLGLALLFGLGLGGYFLIDFLNEQRAAAARIEIPDVENKPQNEAQNILMDAGFRPNVKEEFDDEIKAGLAIGTAPAAGDTLPTNSEISLLISKGPEQVTIPKDLEGKSEATVRDKLNELGLTVENVDQVDSATVARDRLMSTNPALGSKVKVGSSVDLTLSSGQVKVPSVVGLSLEDATKKLEAKDVGLNVEAKYNETDEAVPGTVYEQDKTAGDSVDQGSTVTVTIAVAPPKPTPTPSPSPTDDDDDDDDESESPSPSPSESKKKKKKNDD</sequence>
<dbReference type="InterPro" id="IPR005543">
    <property type="entry name" value="PASTA_dom"/>
</dbReference>
<feature type="domain" description="Protein kinase" evidence="13">
    <location>
        <begin position="11"/>
        <end position="278"/>
    </location>
</feature>
<comment type="catalytic activity">
    <reaction evidence="8">
        <text>L-threonyl-[protein] + ATP = O-phospho-L-threonyl-[protein] + ADP + H(+)</text>
        <dbReference type="Rhea" id="RHEA:46608"/>
        <dbReference type="Rhea" id="RHEA-COMP:11060"/>
        <dbReference type="Rhea" id="RHEA-COMP:11605"/>
        <dbReference type="ChEBI" id="CHEBI:15378"/>
        <dbReference type="ChEBI" id="CHEBI:30013"/>
        <dbReference type="ChEBI" id="CHEBI:30616"/>
        <dbReference type="ChEBI" id="CHEBI:61977"/>
        <dbReference type="ChEBI" id="CHEBI:456216"/>
        <dbReference type="EC" id="2.7.11.1"/>
    </reaction>
</comment>
<feature type="domain" description="PASTA" evidence="14">
    <location>
        <begin position="400"/>
        <end position="466"/>
    </location>
</feature>
<comment type="catalytic activity">
    <reaction evidence="9">
        <text>L-seryl-[protein] + ATP = O-phospho-L-seryl-[protein] + ADP + H(+)</text>
        <dbReference type="Rhea" id="RHEA:17989"/>
        <dbReference type="Rhea" id="RHEA-COMP:9863"/>
        <dbReference type="Rhea" id="RHEA-COMP:11604"/>
        <dbReference type="ChEBI" id="CHEBI:15378"/>
        <dbReference type="ChEBI" id="CHEBI:29999"/>
        <dbReference type="ChEBI" id="CHEBI:30616"/>
        <dbReference type="ChEBI" id="CHEBI:83421"/>
        <dbReference type="ChEBI" id="CHEBI:456216"/>
        <dbReference type="EC" id="2.7.11.1"/>
    </reaction>
</comment>
<keyword evidence="3" id="KW-0808">Transferase</keyword>
<evidence type="ECO:0000256" key="1">
    <source>
        <dbReference type="ARBA" id="ARBA00012513"/>
    </source>
</evidence>
<dbReference type="Gene3D" id="3.30.10.20">
    <property type="match status" value="3"/>
</dbReference>
<name>A0ABV6PCV9_9MICC</name>
<evidence type="ECO:0000259" key="13">
    <source>
        <dbReference type="PROSITE" id="PS50011"/>
    </source>
</evidence>
<feature type="domain" description="PASTA" evidence="14">
    <location>
        <begin position="534"/>
        <end position="602"/>
    </location>
</feature>
<dbReference type="SMART" id="SM00740">
    <property type="entry name" value="PASTA"/>
    <property type="match status" value="3"/>
</dbReference>
<dbReference type="Proteomes" id="UP001589862">
    <property type="component" value="Unassembled WGS sequence"/>
</dbReference>
<evidence type="ECO:0000259" key="14">
    <source>
        <dbReference type="PROSITE" id="PS51178"/>
    </source>
</evidence>
<dbReference type="InterPro" id="IPR000719">
    <property type="entry name" value="Prot_kinase_dom"/>
</dbReference>
<feature type="compositionally biased region" description="Pro residues" evidence="11">
    <location>
        <begin position="604"/>
        <end position="614"/>
    </location>
</feature>
<evidence type="ECO:0000313" key="16">
    <source>
        <dbReference type="Proteomes" id="UP001589862"/>
    </source>
</evidence>